<accession>D4RZZ9</accession>
<sequence>MKHNLFISKLNEKDVNHFTTDVGLFLRRKSHKLFRKLCNFFTHTKVIYTEKCNYDTDEEYYGTLNDGYISVSDYPISHNKNNVIVERYPQLKKDESYIFVGNHTCPEDIEIMLNVIDRNSYLILGSVESLKYNPEVYLSWLNGMIVFDVLDKTERSDLLPKMKRVLKTQSILIYPEGSHNYNPNKLINNLYDGSVNLALETGKGIVPIIMIKDDTENIAYVDVGNPIYITKPPVISKKFIKDMSLFLRDKMATSVWYLISRHIKTINRKEHLDIGAMFIERYLADTFKKLDWKHDVFDAEYLTKKTKEEREYEDVNKSLSKLILNEHNNQIYRENILKSMDIGKYDVVGNMRRRFVEKLKGFE</sequence>
<evidence type="ECO:0000313" key="3">
    <source>
        <dbReference type="Proteomes" id="UP000006238"/>
    </source>
</evidence>
<keyword evidence="3" id="KW-1185">Reference proteome</keyword>
<dbReference type="EMBL" id="ABWN01000030">
    <property type="protein sequence ID" value="EFF68147.1"/>
    <property type="molecule type" value="Genomic_DNA"/>
</dbReference>
<name>D4RZZ9_9FIRM</name>
<proteinExistence type="predicted"/>
<dbReference type="InterPro" id="IPR002123">
    <property type="entry name" value="Plipid/glycerol_acylTrfase"/>
</dbReference>
<dbReference type="Proteomes" id="UP000006238">
    <property type="component" value="Unassembled WGS sequence"/>
</dbReference>
<dbReference type="AlphaFoldDB" id="D4RZZ9"/>
<dbReference type="GeneID" id="98918355"/>
<keyword evidence="2" id="KW-0808">Transferase</keyword>
<evidence type="ECO:0000259" key="1">
    <source>
        <dbReference type="Pfam" id="PF01553"/>
    </source>
</evidence>
<dbReference type="RefSeq" id="WP_005602996.1">
    <property type="nucleotide sequence ID" value="NZ_GG663524.1"/>
</dbReference>
<feature type="domain" description="Phospholipid/glycerol acyltransferase" evidence="1">
    <location>
        <begin position="85"/>
        <end position="210"/>
    </location>
</feature>
<reference evidence="2 3" key="1">
    <citation type="submission" date="2010-02" db="EMBL/GenBank/DDBJ databases">
        <authorList>
            <person name="Weinstock G."/>
            <person name="Sodergren E."/>
            <person name="Clifton S."/>
            <person name="Fulton L."/>
            <person name="Fulton B."/>
            <person name="Courtney L."/>
            <person name="Fronick C."/>
            <person name="Harrison M."/>
            <person name="Strong C."/>
            <person name="Farmer C."/>
            <person name="Delahaunty K."/>
            <person name="Markovic C."/>
            <person name="Hall O."/>
            <person name="Minx P."/>
            <person name="Tomlinson C."/>
            <person name="Mitreva M."/>
            <person name="Nelson J."/>
            <person name="Hou S."/>
            <person name="Wollam A."/>
            <person name="Pepin K.H."/>
            <person name="Johnson M."/>
            <person name="Bhonagiri V."/>
            <person name="Zhang X."/>
            <person name="Suruliraj S."/>
            <person name="Warren W."/>
            <person name="Chinwalla A."/>
            <person name="Mardis E.R."/>
            <person name="Wilson R.K."/>
        </authorList>
    </citation>
    <scope>NUCLEOTIDE SEQUENCE [LARGE SCALE GENOMIC DNA]</scope>
    <source>
        <strain evidence="2 3">DSM 2876</strain>
    </source>
</reference>
<comment type="caution">
    <text evidence="2">The sequence shown here is derived from an EMBL/GenBank/DDBJ whole genome shotgun (WGS) entry which is preliminary data.</text>
</comment>
<dbReference type="GO" id="GO:0016746">
    <property type="term" value="F:acyltransferase activity"/>
    <property type="evidence" value="ECO:0007669"/>
    <property type="project" value="UniProtKB-KW"/>
</dbReference>
<dbReference type="SUPFAM" id="SSF69593">
    <property type="entry name" value="Glycerol-3-phosphate (1)-acyltransferase"/>
    <property type="match status" value="1"/>
</dbReference>
<dbReference type="HOGENOM" id="CLU_762235_0_0_9"/>
<protein>
    <submittedName>
        <fullName evidence="2">Acyltransferase</fullName>
    </submittedName>
</protein>
<keyword evidence="2" id="KW-0012">Acyltransferase</keyword>
<dbReference type="Pfam" id="PF01553">
    <property type="entry name" value="Acyltransferase"/>
    <property type="match status" value="1"/>
</dbReference>
<dbReference type="eggNOG" id="COG0204">
    <property type="taxonomic scope" value="Bacteria"/>
</dbReference>
<organism evidence="2 3">
    <name type="scientific">Eshraghiella crossota DSM 2876</name>
    <dbReference type="NCBI Taxonomy" id="511680"/>
    <lineage>
        <taxon>Bacteria</taxon>
        <taxon>Bacillati</taxon>
        <taxon>Bacillota</taxon>
        <taxon>Clostridia</taxon>
        <taxon>Lachnospirales</taxon>
        <taxon>Lachnospiraceae</taxon>
        <taxon>Eshraghiella</taxon>
    </lineage>
</organism>
<gene>
    <name evidence="2" type="ORF">BUTYVIB_01415</name>
</gene>
<evidence type="ECO:0000313" key="2">
    <source>
        <dbReference type="EMBL" id="EFF68147.1"/>
    </source>
</evidence>